<dbReference type="GO" id="GO:0008967">
    <property type="term" value="F:phosphoglycolate phosphatase activity"/>
    <property type="evidence" value="ECO:0007669"/>
    <property type="project" value="TreeGrafter"/>
</dbReference>
<dbReference type="GO" id="GO:0006281">
    <property type="term" value="P:DNA repair"/>
    <property type="evidence" value="ECO:0007669"/>
    <property type="project" value="TreeGrafter"/>
</dbReference>
<keyword evidence="2" id="KW-0378">Hydrolase</keyword>
<dbReference type="Gene3D" id="1.10.150.240">
    <property type="entry name" value="Putative phosphatase, domain 2"/>
    <property type="match status" value="1"/>
</dbReference>
<dbReference type="InterPro" id="IPR023198">
    <property type="entry name" value="PGP-like_dom2"/>
</dbReference>
<dbReference type="InterPro" id="IPR041492">
    <property type="entry name" value="HAD_2"/>
</dbReference>
<dbReference type="Proteomes" id="UP000035579">
    <property type="component" value="Chromosome"/>
</dbReference>
<dbReference type="Proteomes" id="UP000256345">
    <property type="component" value="Unassembled WGS sequence"/>
</dbReference>
<reference evidence="1 3" key="1">
    <citation type="submission" date="2015-05" db="EMBL/GenBank/DDBJ databases">
        <title>Genome assembly of Archangium gephyra DSM 2261.</title>
        <authorList>
            <person name="Sharma G."/>
            <person name="Subramanian S."/>
        </authorList>
    </citation>
    <scope>NUCLEOTIDE SEQUENCE [LARGE SCALE GENOMIC DNA]</scope>
    <source>
        <strain evidence="1 3">DSM 2261</strain>
    </source>
</reference>
<dbReference type="InterPro" id="IPR006439">
    <property type="entry name" value="HAD-SF_hydro_IA"/>
</dbReference>
<dbReference type="EMBL" id="CP011509">
    <property type="protein sequence ID" value="AKJ07819.1"/>
    <property type="molecule type" value="Genomic_DNA"/>
</dbReference>
<dbReference type="AlphaFoldDB" id="A0AAC8QHU3"/>
<dbReference type="SFLD" id="SFLDS00003">
    <property type="entry name" value="Haloacid_Dehalogenase"/>
    <property type="match status" value="1"/>
</dbReference>
<keyword evidence="4" id="KW-1185">Reference proteome</keyword>
<dbReference type="PRINTS" id="PR00413">
    <property type="entry name" value="HADHALOGNASE"/>
</dbReference>
<dbReference type="SFLD" id="SFLDG01135">
    <property type="entry name" value="C1.5.6:_HAD__Beta-PGM__Phospha"/>
    <property type="match status" value="1"/>
</dbReference>
<organism evidence="1 3">
    <name type="scientific">Archangium gephyra</name>
    <dbReference type="NCBI Taxonomy" id="48"/>
    <lineage>
        <taxon>Bacteria</taxon>
        <taxon>Pseudomonadati</taxon>
        <taxon>Myxococcota</taxon>
        <taxon>Myxococcia</taxon>
        <taxon>Myxococcales</taxon>
        <taxon>Cystobacterineae</taxon>
        <taxon>Archangiaceae</taxon>
        <taxon>Archangium</taxon>
    </lineage>
</organism>
<evidence type="ECO:0000313" key="2">
    <source>
        <dbReference type="EMBL" id="REG29571.1"/>
    </source>
</evidence>
<dbReference type="SUPFAM" id="SSF56784">
    <property type="entry name" value="HAD-like"/>
    <property type="match status" value="1"/>
</dbReference>
<reference evidence="2 4" key="2">
    <citation type="submission" date="2018-08" db="EMBL/GenBank/DDBJ databases">
        <title>Genomic Encyclopedia of Archaeal and Bacterial Type Strains, Phase II (KMG-II): from individual species to whole genera.</title>
        <authorList>
            <person name="Goeker M."/>
        </authorList>
    </citation>
    <scope>NUCLEOTIDE SEQUENCE [LARGE SCALE GENOMIC DNA]</scope>
    <source>
        <strain evidence="2 4">DSM 2261</strain>
    </source>
</reference>
<dbReference type="InterPro" id="IPR036412">
    <property type="entry name" value="HAD-like_sf"/>
</dbReference>
<proteinExistence type="predicted"/>
<dbReference type="KEGG" id="age:AA314_09445"/>
<dbReference type="GO" id="GO:0005829">
    <property type="term" value="C:cytosol"/>
    <property type="evidence" value="ECO:0007669"/>
    <property type="project" value="TreeGrafter"/>
</dbReference>
<dbReference type="Pfam" id="PF13419">
    <property type="entry name" value="HAD_2"/>
    <property type="match status" value="1"/>
</dbReference>
<name>A0AAC8QHU3_9BACT</name>
<dbReference type="PANTHER" id="PTHR43434">
    <property type="entry name" value="PHOSPHOGLYCOLATE PHOSPHATASE"/>
    <property type="match status" value="1"/>
</dbReference>
<dbReference type="Gene3D" id="3.40.50.1000">
    <property type="entry name" value="HAD superfamily/HAD-like"/>
    <property type="match status" value="1"/>
</dbReference>
<evidence type="ECO:0000313" key="4">
    <source>
        <dbReference type="Proteomes" id="UP000256345"/>
    </source>
</evidence>
<sequence length="256" mass="28453">MGPGSIPTFPTGKEREVMALVQNVIFDVDGTLVDSVDEHAEAWRRAFLEFGRDVPFAHVRSQIGKGADQLMPVFFTEDELEKFGQELSDFRSTLFKREFMPKLRPFPRVRELFQRLRKDGLRLAVASSAKGDELEFYLRLCNIQGMLDGETSKDDASKSKPHPDIFEAALEQLGRPDTRGVVVIGDTPYDALAASKAGVPTVGMLCGGFPEEDLRTAGCRAIYKDPADLLAHYDSSRDTWPWAADAVAAAKDEEPR</sequence>
<dbReference type="SFLD" id="SFLDG01129">
    <property type="entry name" value="C1.5:_HAD__Beta-PGM__Phosphata"/>
    <property type="match status" value="1"/>
</dbReference>
<gene>
    <name evidence="1" type="ORF">AA314_09445</name>
    <name evidence="2" type="ORF">ATI61_107267</name>
</gene>
<protein>
    <submittedName>
        <fullName evidence="2">HAD superfamily hydrolase (TIGR01509 family)/HAD superfamily hydrolase (TIGR01549 family)</fullName>
    </submittedName>
    <submittedName>
        <fullName evidence="1">Phosphoglycolate phosphatase</fullName>
    </submittedName>
</protein>
<dbReference type="NCBIfam" id="TIGR01549">
    <property type="entry name" value="HAD-SF-IA-v1"/>
    <property type="match status" value="1"/>
</dbReference>
<accession>A0AAC8QHU3</accession>
<dbReference type="PANTHER" id="PTHR43434:SF16">
    <property type="entry name" value="BLL8046 PROTEIN"/>
    <property type="match status" value="1"/>
</dbReference>
<dbReference type="InterPro" id="IPR050155">
    <property type="entry name" value="HAD-like_hydrolase_sf"/>
</dbReference>
<evidence type="ECO:0000313" key="1">
    <source>
        <dbReference type="EMBL" id="AKJ07819.1"/>
    </source>
</evidence>
<evidence type="ECO:0000313" key="3">
    <source>
        <dbReference type="Proteomes" id="UP000035579"/>
    </source>
</evidence>
<dbReference type="EMBL" id="QUMU01000007">
    <property type="protein sequence ID" value="REG29571.1"/>
    <property type="molecule type" value="Genomic_DNA"/>
</dbReference>
<dbReference type="InterPro" id="IPR023214">
    <property type="entry name" value="HAD_sf"/>
</dbReference>